<dbReference type="EMBL" id="CM056809">
    <property type="protein sequence ID" value="KAJ8649204.1"/>
    <property type="molecule type" value="Genomic_DNA"/>
</dbReference>
<protein>
    <submittedName>
        <fullName evidence="1">Uncharacterized protein</fullName>
    </submittedName>
</protein>
<evidence type="ECO:0000313" key="1">
    <source>
        <dbReference type="EMBL" id="KAJ8649204.1"/>
    </source>
</evidence>
<name>A0ACC2MU51_PERAE</name>
<dbReference type="Proteomes" id="UP001234297">
    <property type="component" value="Chromosome 1"/>
</dbReference>
<proteinExistence type="predicted"/>
<evidence type="ECO:0000313" key="2">
    <source>
        <dbReference type="Proteomes" id="UP001234297"/>
    </source>
</evidence>
<comment type="caution">
    <text evidence="1">The sequence shown here is derived from an EMBL/GenBank/DDBJ whole genome shotgun (WGS) entry which is preliminary data.</text>
</comment>
<reference evidence="1 2" key="1">
    <citation type="journal article" date="2022" name="Hortic Res">
        <title>A haplotype resolved chromosomal level avocado genome allows analysis of novel avocado genes.</title>
        <authorList>
            <person name="Nath O."/>
            <person name="Fletcher S.J."/>
            <person name="Hayward A."/>
            <person name="Shaw L.M."/>
            <person name="Masouleh A.K."/>
            <person name="Furtado A."/>
            <person name="Henry R.J."/>
            <person name="Mitter N."/>
        </authorList>
    </citation>
    <scope>NUCLEOTIDE SEQUENCE [LARGE SCALE GENOMIC DNA]</scope>
    <source>
        <strain evidence="2">cv. Hass</strain>
    </source>
</reference>
<keyword evidence="2" id="KW-1185">Reference proteome</keyword>
<organism evidence="1 2">
    <name type="scientific">Persea americana</name>
    <name type="common">Avocado</name>
    <dbReference type="NCBI Taxonomy" id="3435"/>
    <lineage>
        <taxon>Eukaryota</taxon>
        <taxon>Viridiplantae</taxon>
        <taxon>Streptophyta</taxon>
        <taxon>Embryophyta</taxon>
        <taxon>Tracheophyta</taxon>
        <taxon>Spermatophyta</taxon>
        <taxon>Magnoliopsida</taxon>
        <taxon>Magnoliidae</taxon>
        <taxon>Laurales</taxon>
        <taxon>Lauraceae</taxon>
        <taxon>Persea</taxon>
    </lineage>
</organism>
<gene>
    <name evidence="1" type="ORF">MRB53_002227</name>
</gene>
<accession>A0ACC2MU51</accession>
<sequence>MASKGSPLGRDGGNDLLDRSKVRILLCDNDVKSSQEVLRLLYKCSYQVTSVRTARQVIDALNAEGPKIDIILTEVDLPIVKGLKMLKYIMRDTELRRIPIIMMSSQDEVSVVVKCLRLGAADYLVKPLRTNELLNLWTHMWRRRRMLGLTEKNILSHDFDLVASDPSDANTNSTTLFSDDTDEKSQWRTLPETSMSNPRDNESNAPSAVEPSPENLSELQPSASEPCDFVGGILSCPKKSKLKVGKSSAFFTYVKSSNVEKQDETWESCSHCSHDNVLEVGASGRSSSVSIPLEYQGWNLSREQIFSLQVHSNTEGHAEVAGIPSLSPLPFCLPGMPNQIMMPPSGRLFQGNLHDVPKHATSATLLQHNTLPPCPHIPMITPLHYYPVGVGMQPGQMPVPHMWPSLVSSSSSPEVKSGRVERREAALIKFRQKRKDRCFEKKIRYVNRKRLAEKRPRVRGQFVRQMNDFNVDLNGHPIAVDDSDEDEQEEEDDEEDV</sequence>